<evidence type="ECO:0000313" key="3">
    <source>
        <dbReference type="RefSeq" id="XP_047740535.1"/>
    </source>
</evidence>
<gene>
    <name evidence="3" type="primary">LOC125179190</name>
</gene>
<evidence type="ECO:0000313" key="2">
    <source>
        <dbReference type="Proteomes" id="UP000694843"/>
    </source>
</evidence>
<dbReference type="KEGG" id="hazt:125179190"/>
<sequence length="549" mass="59125">MPEAPQCKTRSCSVDESEVPLLRRVSQRLLESLGRRRNSCHVAPPASRTFFYVPAPLSFVSVPLSSVSAPLSSVSAPLSSVSAPLSSVPAPLSSVPAPLSSVSAPLISVSASLPSETISAPSSTAFLPPTSSAPLSSASPPHPSAYVSHSSVVILSSAPLPHSSASVLLSSASIPFTSASGPRSFISAPHRLSFAHLNLLTASCSSDSVPSWSHPETLSSSLLTLNSTPHNRTLGLRPASSFIFPSSSEFSFLTHASEPLTSPTLVSKITKKKHPSNYFKRNFRGSIHKTRSCEDVLSRCSATSPSHADHRTQLNDFDDYRDRYNNEGSHCSNLTFTELQLSSFENSEGISEASQPVDDSSLSSSASLLVEISSCENEFLPKRTSRKNELPLLRRRKLGVCGSMIDTSSSCSTLTEPRTSQWRLLTREVTRKLSPDPSSMIDISYSNSPNESFAHFGSSTLRADEPASDNYRSGDNDSSEHSIRSQNRGPQYLRVLDMLTQTLSSPPFDDHPSGSRYHAISSSCQTEKTEVREFVSRASDSSQTVSKTP</sequence>
<feature type="compositionally biased region" description="Basic and acidic residues" evidence="1">
    <location>
        <begin position="472"/>
        <end position="483"/>
    </location>
</feature>
<dbReference type="GeneID" id="125179190"/>
<evidence type="ECO:0000256" key="1">
    <source>
        <dbReference type="SAM" id="MobiDB-lite"/>
    </source>
</evidence>
<feature type="region of interest" description="Disordered" evidence="1">
    <location>
        <begin position="464"/>
        <end position="490"/>
    </location>
</feature>
<keyword evidence="2" id="KW-1185">Reference proteome</keyword>
<dbReference type="Proteomes" id="UP000694843">
    <property type="component" value="Unplaced"/>
</dbReference>
<accession>A0A979FWS9</accession>
<organism evidence="2 3">
    <name type="scientific">Hyalella azteca</name>
    <name type="common">Amphipod</name>
    <dbReference type="NCBI Taxonomy" id="294128"/>
    <lineage>
        <taxon>Eukaryota</taxon>
        <taxon>Metazoa</taxon>
        <taxon>Ecdysozoa</taxon>
        <taxon>Arthropoda</taxon>
        <taxon>Crustacea</taxon>
        <taxon>Multicrustacea</taxon>
        <taxon>Malacostraca</taxon>
        <taxon>Eumalacostraca</taxon>
        <taxon>Peracarida</taxon>
        <taxon>Amphipoda</taxon>
        <taxon>Senticaudata</taxon>
        <taxon>Talitrida</taxon>
        <taxon>Talitroidea</taxon>
        <taxon>Hyalellidae</taxon>
        <taxon>Hyalella</taxon>
    </lineage>
</organism>
<dbReference type="RefSeq" id="XP_047740535.1">
    <property type="nucleotide sequence ID" value="XM_047884579.1"/>
</dbReference>
<feature type="compositionally biased region" description="Polar residues" evidence="1">
    <location>
        <begin position="538"/>
        <end position="549"/>
    </location>
</feature>
<dbReference type="AlphaFoldDB" id="A0A979FWS9"/>
<feature type="region of interest" description="Disordered" evidence="1">
    <location>
        <begin position="503"/>
        <end position="549"/>
    </location>
</feature>
<proteinExistence type="predicted"/>
<name>A0A979FWS9_HYAAZ</name>
<reference evidence="3" key="1">
    <citation type="submission" date="2025-08" db="UniProtKB">
        <authorList>
            <consortium name="RefSeq"/>
        </authorList>
    </citation>
    <scope>IDENTIFICATION</scope>
    <source>
        <tissue evidence="3">Whole organism</tissue>
    </source>
</reference>
<protein>
    <submittedName>
        <fullName evidence="3">Flocculation protein FLO11-like</fullName>
    </submittedName>
</protein>